<dbReference type="Gene3D" id="3.40.50.1010">
    <property type="entry name" value="5'-nuclease"/>
    <property type="match status" value="1"/>
</dbReference>
<reference evidence="3 4" key="1">
    <citation type="submission" date="2018-08" db="EMBL/GenBank/DDBJ databases">
        <title>Actinomadura spongicola sp. nov., isolated from marine sponge Leucetta chagosensis.</title>
        <authorList>
            <person name="Li L."/>
            <person name="Lin H.W."/>
        </authorList>
    </citation>
    <scope>NUCLEOTIDE SEQUENCE [LARGE SCALE GENOMIC DNA]</scope>
    <source>
        <strain evidence="3 4">LHW52907</strain>
    </source>
</reference>
<dbReference type="InterPro" id="IPR021139">
    <property type="entry name" value="NYN"/>
</dbReference>
<sequence length="195" mass="22557">MSERVALFLDYQNVHLVGHGLYESFGTPPFNCVPDPRRVASIVEQRRSRTSQVTDIRVYRGRPDPNHQPTPASANDAQAAQWSRDPRVEVIRRQLNYRGWPKDPPREKGIDVAIAVDLMHLAFRREYDALVLFSGDTDLLPAIEVIKELRLCHMEVACWSGHRPLRLPNSRLPYCHFLNRADWNAVVEDWSDFRS</sequence>
<dbReference type="GO" id="GO:0004540">
    <property type="term" value="F:RNA nuclease activity"/>
    <property type="evidence" value="ECO:0007669"/>
    <property type="project" value="InterPro"/>
</dbReference>
<protein>
    <submittedName>
        <fullName evidence="3">NYN domain-containing protein</fullName>
    </submittedName>
</protein>
<dbReference type="OrthoDB" id="4941654at2"/>
<comment type="caution">
    <text evidence="3">The sequence shown here is derived from an EMBL/GenBank/DDBJ whole genome shotgun (WGS) entry which is preliminary data.</text>
</comment>
<name>A0A372GKW3_9ACTN</name>
<dbReference type="EMBL" id="QVNQ01000002">
    <property type="protein sequence ID" value="RFS86017.1"/>
    <property type="molecule type" value="Genomic_DNA"/>
</dbReference>
<evidence type="ECO:0000256" key="1">
    <source>
        <dbReference type="SAM" id="MobiDB-lite"/>
    </source>
</evidence>
<evidence type="ECO:0000259" key="2">
    <source>
        <dbReference type="Pfam" id="PF01936"/>
    </source>
</evidence>
<dbReference type="AlphaFoldDB" id="A0A372GKW3"/>
<proteinExistence type="predicted"/>
<organism evidence="3 4">
    <name type="scientific">Actinomadura spongiicola</name>
    <dbReference type="NCBI Taxonomy" id="2303421"/>
    <lineage>
        <taxon>Bacteria</taxon>
        <taxon>Bacillati</taxon>
        <taxon>Actinomycetota</taxon>
        <taxon>Actinomycetes</taxon>
        <taxon>Streptosporangiales</taxon>
        <taxon>Thermomonosporaceae</taxon>
        <taxon>Actinomadura</taxon>
    </lineage>
</organism>
<feature type="compositionally biased region" description="Polar residues" evidence="1">
    <location>
        <begin position="67"/>
        <end position="80"/>
    </location>
</feature>
<evidence type="ECO:0000313" key="4">
    <source>
        <dbReference type="Proteomes" id="UP000262882"/>
    </source>
</evidence>
<dbReference type="CDD" id="cd18722">
    <property type="entry name" value="PIN_NicB-like"/>
    <property type="match status" value="1"/>
</dbReference>
<feature type="region of interest" description="Disordered" evidence="1">
    <location>
        <begin position="59"/>
        <end position="80"/>
    </location>
</feature>
<evidence type="ECO:0000313" key="3">
    <source>
        <dbReference type="EMBL" id="RFS86017.1"/>
    </source>
</evidence>
<dbReference type="Pfam" id="PF01936">
    <property type="entry name" value="NYN"/>
    <property type="match status" value="1"/>
</dbReference>
<accession>A0A372GKW3</accession>
<dbReference type="Proteomes" id="UP000262882">
    <property type="component" value="Unassembled WGS sequence"/>
</dbReference>
<feature type="domain" description="NYN" evidence="2">
    <location>
        <begin position="4"/>
        <end position="150"/>
    </location>
</feature>
<keyword evidence="4" id="KW-1185">Reference proteome</keyword>
<gene>
    <name evidence="3" type="ORF">D0T12_05130</name>
</gene>
<dbReference type="RefSeq" id="WP_117398132.1">
    <property type="nucleotide sequence ID" value="NZ_QVNQ01000002.1"/>
</dbReference>